<accession>R3W8H3</accession>
<dbReference type="AlphaFoldDB" id="R3W8H3"/>
<reference evidence="1 2" key="1">
    <citation type="submission" date="2013-02" db="EMBL/GenBank/DDBJ databases">
        <title>The Genome Sequence of Enterococcus phoeniculicola BAA-412.</title>
        <authorList>
            <consortium name="The Broad Institute Genome Sequencing Platform"/>
            <consortium name="The Broad Institute Genome Sequencing Center for Infectious Disease"/>
            <person name="Earl A.M."/>
            <person name="Gilmore M.S."/>
            <person name="Lebreton F."/>
            <person name="Walker B."/>
            <person name="Young S.K."/>
            <person name="Zeng Q."/>
            <person name="Gargeya S."/>
            <person name="Fitzgerald M."/>
            <person name="Haas B."/>
            <person name="Abouelleil A."/>
            <person name="Alvarado L."/>
            <person name="Arachchi H.M."/>
            <person name="Berlin A.M."/>
            <person name="Chapman S.B."/>
            <person name="Dewar J."/>
            <person name="Goldberg J."/>
            <person name="Griggs A."/>
            <person name="Gujja S."/>
            <person name="Hansen M."/>
            <person name="Howarth C."/>
            <person name="Imamovic A."/>
            <person name="Larimer J."/>
            <person name="McCowan C."/>
            <person name="Murphy C."/>
            <person name="Neiman D."/>
            <person name="Pearson M."/>
            <person name="Priest M."/>
            <person name="Roberts A."/>
            <person name="Saif S."/>
            <person name="Shea T."/>
            <person name="Sisk P."/>
            <person name="Sykes S."/>
            <person name="Wortman J."/>
            <person name="Nusbaum C."/>
            <person name="Birren B."/>
        </authorList>
    </citation>
    <scope>NUCLEOTIDE SEQUENCE [LARGE SCALE GENOMIC DNA]</scope>
    <source>
        <strain evidence="1 2">ATCC BAA-412</strain>
    </source>
</reference>
<dbReference type="OrthoDB" id="2194543at2"/>
<dbReference type="HOGENOM" id="CLU_2934142_0_0_9"/>
<dbReference type="Proteomes" id="UP000013785">
    <property type="component" value="Unassembled WGS sequence"/>
</dbReference>
<dbReference type="STRING" id="154621.RV11_GL002254"/>
<gene>
    <name evidence="1" type="ORF">UC3_01778</name>
</gene>
<name>R3W8H3_9ENTE</name>
<proteinExistence type="predicted"/>
<keyword evidence="2" id="KW-1185">Reference proteome</keyword>
<dbReference type="EMBL" id="AJAT01000015">
    <property type="protein sequence ID" value="EOL43797.1"/>
    <property type="molecule type" value="Genomic_DNA"/>
</dbReference>
<evidence type="ECO:0000313" key="2">
    <source>
        <dbReference type="Proteomes" id="UP000013785"/>
    </source>
</evidence>
<evidence type="ECO:0000313" key="1">
    <source>
        <dbReference type="EMBL" id="EOL43797.1"/>
    </source>
</evidence>
<organism evidence="1 2">
    <name type="scientific">Enterococcus phoeniculicola ATCC BAA-412</name>
    <dbReference type="NCBI Taxonomy" id="1158610"/>
    <lineage>
        <taxon>Bacteria</taxon>
        <taxon>Bacillati</taxon>
        <taxon>Bacillota</taxon>
        <taxon>Bacilli</taxon>
        <taxon>Lactobacillales</taxon>
        <taxon>Enterococcaceae</taxon>
        <taxon>Enterococcus</taxon>
    </lineage>
</organism>
<comment type="caution">
    <text evidence="1">The sequence shown here is derived from an EMBL/GenBank/DDBJ whole genome shotgun (WGS) entry which is preliminary data.</text>
</comment>
<protein>
    <submittedName>
        <fullName evidence="1">Uncharacterized protein</fullName>
    </submittedName>
</protein>
<dbReference type="RefSeq" id="WP_010768441.1">
    <property type="nucleotide sequence ID" value="NZ_ASWE01000002.1"/>
</dbReference>
<dbReference type="eggNOG" id="ENOG5032FNY">
    <property type="taxonomic scope" value="Bacteria"/>
</dbReference>
<sequence>MNKRLKKKTAYKKYIRDIFIGYETMLENPSLDELTFQYLHEETILRRDEKRQIRFITHDKD</sequence>
<dbReference type="PATRIC" id="fig|1158610.3.peg.1771"/>